<dbReference type="SUPFAM" id="SSF118310">
    <property type="entry name" value="AN1-like Zinc finger"/>
    <property type="match status" value="1"/>
</dbReference>
<dbReference type="InterPro" id="IPR035896">
    <property type="entry name" value="AN1-like_Znf"/>
</dbReference>
<keyword evidence="1" id="KW-0479">Metal-binding</keyword>
<evidence type="ECO:0000256" key="1">
    <source>
        <dbReference type="ARBA" id="ARBA00022723"/>
    </source>
</evidence>
<dbReference type="SMART" id="SM00154">
    <property type="entry name" value="ZnF_AN1"/>
    <property type="match status" value="1"/>
</dbReference>
<evidence type="ECO:0000256" key="5">
    <source>
        <dbReference type="SAM" id="MobiDB-lite"/>
    </source>
</evidence>
<evidence type="ECO:0000256" key="2">
    <source>
        <dbReference type="ARBA" id="ARBA00022771"/>
    </source>
</evidence>
<gene>
    <name evidence="7" type="ORF">pipiens_009822</name>
</gene>
<dbReference type="EMBL" id="JBEHCU010006337">
    <property type="protein sequence ID" value="KAL1397361.1"/>
    <property type="molecule type" value="Genomic_DNA"/>
</dbReference>
<dbReference type="AlphaFoldDB" id="A0ABD1DCG6"/>
<dbReference type="PROSITE" id="PS51039">
    <property type="entry name" value="ZF_AN1"/>
    <property type="match status" value="1"/>
</dbReference>
<sequence length="214" mass="23479">MVGALKLWRDVVLATLSSTGPENSAVSILVQGGVEANLQVWHRCCRCQIITKNKQKTTTSPSPSSGNLKLETDPKLVTKATEIVQPLPSSTVDRNLDTVLEAVKTVDQTCDYKRCKQKTNMMGSNCGFCKQRFCFKHGMPEIHGCGEEVKRKEREEFLHPLPAKTVQAQEDLKKAHGRLEQKLKNMNLSRKAKPSGGGEGSSGKSGGNKRKGKS</sequence>
<dbReference type="Pfam" id="PF01428">
    <property type="entry name" value="zf-AN1"/>
    <property type="match status" value="1"/>
</dbReference>
<evidence type="ECO:0000259" key="6">
    <source>
        <dbReference type="PROSITE" id="PS51039"/>
    </source>
</evidence>
<evidence type="ECO:0000256" key="4">
    <source>
        <dbReference type="PROSITE-ProRule" id="PRU00449"/>
    </source>
</evidence>
<keyword evidence="8" id="KW-1185">Reference proteome</keyword>
<keyword evidence="2 4" id="KW-0863">Zinc-finger</keyword>
<name>A0ABD1DCG6_CULPP</name>
<feature type="region of interest" description="Disordered" evidence="5">
    <location>
        <begin position="176"/>
        <end position="214"/>
    </location>
</feature>
<reference evidence="7 8" key="1">
    <citation type="submission" date="2024-05" db="EMBL/GenBank/DDBJ databases">
        <title>Culex pipiens pipiens assembly and annotation.</title>
        <authorList>
            <person name="Alout H."/>
            <person name="Durand T."/>
        </authorList>
    </citation>
    <scope>NUCLEOTIDE SEQUENCE [LARGE SCALE GENOMIC DNA]</scope>
    <source>
        <strain evidence="7">HA-2024</strain>
        <tissue evidence="7">Whole body</tissue>
    </source>
</reference>
<dbReference type="Gene3D" id="4.10.1110.10">
    <property type="entry name" value="AN1-like Zinc finger"/>
    <property type="match status" value="1"/>
</dbReference>
<evidence type="ECO:0000256" key="3">
    <source>
        <dbReference type="ARBA" id="ARBA00022833"/>
    </source>
</evidence>
<accession>A0ABD1DCG6</accession>
<proteinExistence type="predicted"/>
<dbReference type="GO" id="GO:0008270">
    <property type="term" value="F:zinc ion binding"/>
    <property type="evidence" value="ECO:0007669"/>
    <property type="project" value="UniProtKB-KW"/>
</dbReference>
<dbReference type="Proteomes" id="UP001562425">
    <property type="component" value="Unassembled WGS sequence"/>
</dbReference>
<evidence type="ECO:0000313" key="8">
    <source>
        <dbReference type="Proteomes" id="UP001562425"/>
    </source>
</evidence>
<feature type="compositionally biased region" description="Gly residues" evidence="5">
    <location>
        <begin position="195"/>
        <end position="206"/>
    </location>
</feature>
<feature type="domain" description="AN1-type" evidence="6">
    <location>
        <begin position="104"/>
        <end position="153"/>
    </location>
</feature>
<organism evidence="7 8">
    <name type="scientific">Culex pipiens pipiens</name>
    <name type="common">Northern house mosquito</name>
    <dbReference type="NCBI Taxonomy" id="38569"/>
    <lineage>
        <taxon>Eukaryota</taxon>
        <taxon>Metazoa</taxon>
        <taxon>Ecdysozoa</taxon>
        <taxon>Arthropoda</taxon>
        <taxon>Hexapoda</taxon>
        <taxon>Insecta</taxon>
        <taxon>Pterygota</taxon>
        <taxon>Neoptera</taxon>
        <taxon>Endopterygota</taxon>
        <taxon>Diptera</taxon>
        <taxon>Nematocera</taxon>
        <taxon>Culicoidea</taxon>
        <taxon>Culicidae</taxon>
        <taxon>Culicinae</taxon>
        <taxon>Culicini</taxon>
        <taxon>Culex</taxon>
        <taxon>Culex</taxon>
    </lineage>
</organism>
<keyword evidence="3" id="KW-0862">Zinc</keyword>
<dbReference type="InterPro" id="IPR000058">
    <property type="entry name" value="Znf_AN1"/>
</dbReference>
<comment type="caution">
    <text evidence="7">The sequence shown here is derived from an EMBL/GenBank/DDBJ whole genome shotgun (WGS) entry which is preliminary data.</text>
</comment>
<evidence type="ECO:0000313" key="7">
    <source>
        <dbReference type="EMBL" id="KAL1397361.1"/>
    </source>
</evidence>
<protein>
    <recommendedName>
        <fullName evidence="6">AN1-type domain-containing protein</fullName>
    </recommendedName>
</protein>